<organism evidence="2 3">
    <name type="scientific">Cupriavidus respiraculi</name>
    <dbReference type="NCBI Taxonomy" id="195930"/>
    <lineage>
        <taxon>Bacteria</taxon>
        <taxon>Pseudomonadati</taxon>
        <taxon>Pseudomonadota</taxon>
        <taxon>Betaproteobacteria</taxon>
        <taxon>Burkholderiales</taxon>
        <taxon>Burkholderiaceae</taxon>
        <taxon>Cupriavidus</taxon>
    </lineage>
</organism>
<feature type="transmembrane region" description="Helical" evidence="1">
    <location>
        <begin position="177"/>
        <end position="197"/>
    </location>
</feature>
<keyword evidence="3" id="KW-1185">Reference proteome</keyword>
<dbReference type="Proteomes" id="UP000721236">
    <property type="component" value="Unassembled WGS sequence"/>
</dbReference>
<evidence type="ECO:0008006" key="4">
    <source>
        <dbReference type="Google" id="ProtNLM"/>
    </source>
</evidence>
<proteinExistence type="predicted"/>
<comment type="caution">
    <text evidence="2">The sequence shown here is derived from an EMBL/GenBank/DDBJ whole genome shotgun (WGS) entry which is preliminary data.</text>
</comment>
<dbReference type="RefSeq" id="WP_224039663.1">
    <property type="nucleotide sequence ID" value="NZ_CAJZAH010000001.1"/>
</dbReference>
<reference evidence="2 3" key="1">
    <citation type="submission" date="2021-08" db="EMBL/GenBank/DDBJ databases">
        <authorList>
            <person name="Peeters C."/>
        </authorList>
    </citation>
    <scope>NUCLEOTIDE SEQUENCE [LARGE SCALE GENOMIC DNA]</scope>
    <source>
        <strain evidence="2 3">LMG 21510</strain>
    </source>
</reference>
<evidence type="ECO:0000313" key="2">
    <source>
        <dbReference type="EMBL" id="CAG9167218.1"/>
    </source>
</evidence>
<dbReference type="EMBL" id="CAJZAH010000001">
    <property type="protein sequence ID" value="CAG9167218.1"/>
    <property type="molecule type" value="Genomic_DNA"/>
</dbReference>
<feature type="transmembrane region" description="Helical" evidence="1">
    <location>
        <begin position="21"/>
        <end position="43"/>
    </location>
</feature>
<keyword evidence="1" id="KW-1133">Transmembrane helix</keyword>
<keyword evidence="1" id="KW-0812">Transmembrane</keyword>
<evidence type="ECO:0000256" key="1">
    <source>
        <dbReference type="SAM" id="Phobius"/>
    </source>
</evidence>
<sequence length="211" mass="22726">MNRLSTPQPRSSWAIKKRRHALAAMPVLVLIVVVAMLAGTVYAHGPEGDHDHAAADAAAAQGQQPVIEAHTEMFELVGTLAAGELSVMVDRYATNDPVTEGTLEVEFNGIRASGKLHADAGDFAFTDEALLRALREPGTHPLVFTLVAGGDSDLMEGTLQVAADAHAQERWLHGSRWLWVGLLVLAIAVLVSVPALARRLHRLQSSRREQP</sequence>
<name>A0ABM8WIM9_9BURK</name>
<protein>
    <recommendedName>
        <fullName evidence="4">Transmembrane protein</fullName>
    </recommendedName>
</protein>
<accession>A0ABM8WIM9</accession>
<evidence type="ECO:0000313" key="3">
    <source>
        <dbReference type="Proteomes" id="UP000721236"/>
    </source>
</evidence>
<keyword evidence="1" id="KW-0472">Membrane</keyword>
<gene>
    <name evidence="2" type="ORF">LMG21510_00691</name>
</gene>